<organism evidence="1 2">
    <name type="scientific">Halobacillus amylolyticus</name>
    <dbReference type="NCBI Taxonomy" id="2932259"/>
    <lineage>
        <taxon>Bacteria</taxon>
        <taxon>Bacillati</taxon>
        <taxon>Bacillota</taxon>
        <taxon>Bacilli</taxon>
        <taxon>Bacillales</taxon>
        <taxon>Bacillaceae</taxon>
        <taxon>Halobacillus</taxon>
    </lineage>
</organism>
<dbReference type="RefSeq" id="WP_245033896.1">
    <property type="nucleotide sequence ID" value="NZ_CP095075.1"/>
</dbReference>
<evidence type="ECO:0000313" key="2">
    <source>
        <dbReference type="Proteomes" id="UP000830326"/>
    </source>
</evidence>
<dbReference type="EMBL" id="CP095075">
    <property type="protein sequence ID" value="UOR12822.1"/>
    <property type="molecule type" value="Genomic_DNA"/>
</dbReference>
<name>A0ABY4HEI8_9BACI</name>
<protein>
    <submittedName>
        <fullName evidence="1">Uncharacterized protein</fullName>
    </submittedName>
</protein>
<accession>A0ABY4HEI8</accession>
<reference evidence="1" key="1">
    <citation type="submission" date="2022-04" db="EMBL/GenBank/DDBJ databases">
        <title>Halobacillus sp. isolated from saltern.</title>
        <authorList>
            <person name="Won M."/>
            <person name="Lee C.-M."/>
            <person name="Woen H.-Y."/>
            <person name="Kwon S.-W."/>
        </authorList>
    </citation>
    <scope>NUCLEOTIDE SEQUENCE</scope>
    <source>
        <strain evidence="1">SSHM10-5</strain>
    </source>
</reference>
<sequence length="175" mass="20055">MKLFYVLIFSLLLFIAVIVTNNSNDTKRINYASLSKGEINKFVEERNIEPLATENTQNESIILVDGGTYSLSKRSDNGEVVKRSTRWDGSQKEVQLGFRSTGSPYIYLILEDETLIEQAYKVEVMFNDGTSVSKLVEDSRGFILFYDKKAKNLNIEDFELNVYDEDENTLYETKG</sequence>
<evidence type="ECO:0000313" key="1">
    <source>
        <dbReference type="EMBL" id="UOR12822.1"/>
    </source>
</evidence>
<dbReference type="Proteomes" id="UP000830326">
    <property type="component" value="Chromosome"/>
</dbReference>
<proteinExistence type="predicted"/>
<gene>
    <name evidence="1" type="ORF">MUO15_04720</name>
</gene>
<keyword evidence="2" id="KW-1185">Reference proteome</keyword>